<dbReference type="HOGENOM" id="CLU_007383_12_3_1"/>
<dbReference type="RefSeq" id="XP_003035383.1">
    <property type="nucleotide sequence ID" value="XM_003035337.1"/>
</dbReference>
<gene>
    <name evidence="3" type="ORF">SCHCODRAFT_106025</name>
</gene>
<name>D8PTA7_SCHCM</name>
<evidence type="ECO:0000313" key="4">
    <source>
        <dbReference type="Proteomes" id="UP000007431"/>
    </source>
</evidence>
<dbReference type="InParanoid" id="D8PTA7"/>
<accession>D8PTA7</accession>
<keyword evidence="4" id="KW-1185">Reference proteome</keyword>
<dbReference type="eggNOG" id="ENOG502S1RM">
    <property type="taxonomic scope" value="Eukaryota"/>
</dbReference>
<dbReference type="Gene3D" id="3.40.50.720">
    <property type="entry name" value="NAD(P)-binding Rossmann-like Domain"/>
    <property type="match status" value="1"/>
</dbReference>
<dbReference type="VEuPathDB" id="FungiDB:SCHCODRAFT_02682394"/>
<dbReference type="EMBL" id="GL377303">
    <property type="protein sequence ID" value="EFJ00481.1"/>
    <property type="molecule type" value="Genomic_DNA"/>
</dbReference>
<dbReference type="Pfam" id="PF01370">
    <property type="entry name" value="Epimerase"/>
    <property type="match status" value="1"/>
</dbReference>
<dbReference type="KEGG" id="scm:SCHCO_02682394"/>
<evidence type="ECO:0000259" key="2">
    <source>
        <dbReference type="Pfam" id="PF01370"/>
    </source>
</evidence>
<dbReference type="PANTHER" id="PTHR48079:SF3">
    <property type="entry name" value="NAD-DEPENDENT EPIMERASE_DEHYDRATASE DOMAIN-CONTAINING PROTEIN"/>
    <property type="match status" value="1"/>
</dbReference>
<dbReference type="InterPro" id="IPR001509">
    <property type="entry name" value="Epimerase_deHydtase"/>
</dbReference>
<evidence type="ECO:0000313" key="3">
    <source>
        <dbReference type="EMBL" id="EFJ00481.1"/>
    </source>
</evidence>
<dbReference type="PANTHER" id="PTHR48079">
    <property type="entry name" value="PROTEIN YEEZ"/>
    <property type="match status" value="1"/>
</dbReference>
<reference evidence="3 4" key="1">
    <citation type="journal article" date="2010" name="Nat. Biotechnol.">
        <title>Genome sequence of the model mushroom Schizophyllum commune.</title>
        <authorList>
            <person name="Ohm R.A."/>
            <person name="de Jong J.F."/>
            <person name="Lugones L.G."/>
            <person name="Aerts A."/>
            <person name="Kothe E."/>
            <person name="Stajich J.E."/>
            <person name="de Vries R.P."/>
            <person name="Record E."/>
            <person name="Levasseur A."/>
            <person name="Baker S.E."/>
            <person name="Bartholomew K.A."/>
            <person name="Coutinho P.M."/>
            <person name="Erdmann S."/>
            <person name="Fowler T.J."/>
            <person name="Gathman A.C."/>
            <person name="Lombard V."/>
            <person name="Henrissat B."/>
            <person name="Knabe N."/>
            <person name="Kuees U."/>
            <person name="Lilly W.W."/>
            <person name="Lindquist E."/>
            <person name="Lucas S."/>
            <person name="Magnuson J.K."/>
            <person name="Piumi F."/>
            <person name="Raudaskoski M."/>
            <person name="Salamov A."/>
            <person name="Schmutz J."/>
            <person name="Schwarze F.W.M.R."/>
            <person name="vanKuyk P.A."/>
            <person name="Horton J.S."/>
            <person name="Grigoriev I.V."/>
            <person name="Woesten H.A.B."/>
        </authorList>
    </citation>
    <scope>NUCLEOTIDE SEQUENCE [LARGE SCALE GENOMIC DNA]</scope>
    <source>
        <strain evidence="4">H4-8 / FGSC 9210</strain>
    </source>
</reference>
<dbReference type="OrthoDB" id="10000533at2759"/>
<dbReference type="OMA" id="IDFPQWT"/>
<feature type="signal peptide" evidence="1">
    <location>
        <begin position="1"/>
        <end position="19"/>
    </location>
</feature>
<protein>
    <recommendedName>
        <fullName evidence="2">NAD-dependent epimerase/dehydratase domain-containing protein</fullName>
    </recommendedName>
</protein>
<dbReference type="AlphaFoldDB" id="D8PTA7"/>
<dbReference type="GO" id="GO:0005737">
    <property type="term" value="C:cytoplasm"/>
    <property type="evidence" value="ECO:0007669"/>
    <property type="project" value="TreeGrafter"/>
</dbReference>
<evidence type="ECO:0000256" key="1">
    <source>
        <dbReference type="SAM" id="SignalP"/>
    </source>
</evidence>
<dbReference type="GeneID" id="9597195"/>
<proteinExistence type="predicted"/>
<feature type="chain" id="PRO_5003120248" description="NAD-dependent epimerase/dehydratase domain-containing protein" evidence="1">
    <location>
        <begin position="20"/>
        <end position="293"/>
    </location>
</feature>
<dbReference type="Proteomes" id="UP000007431">
    <property type="component" value="Unassembled WGS sequence"/>
</dbReference>
<dbReference type="GO" id="GO:0004029">
    <property type="term" value="F:aldehyde dehydrogenase (NAD+) activity"/>
    <property type="evidence" value="ECO:0007669"/>
    <property type="project" value="TreeGrafter"/>
</dbReference>
<organism evidence="4">
    <name type="scientific">Schizophyllum commune (strain H4-8 / FGSC 9210)</name>
    <name type="common">Split gill fungus</name>
    <dbReference type="NCBI Taxonomy" id="578458"/>
    <lineage>
        <taxon>Eukaryota</taxon>
        <taxon>Fungi</taxon>
        <taxon>Dikarya</taxon>
        <taxon>Basidiomycota</taxon>
        <taxon>Agaricomycotina</taxon>
        <taxon>Agaricomycetes</taxon>
        <taxon>Agaricomycetidae</taxon>
        <taxon>Agaricales</taxon>
        <taxon>Schizophyllaceae</taxon>
        <taxon>Schizophyllum</taxon>
    </lineage>
</organism>
<keyword evidence="1" id="KW-0732">Signal</keyword>
<feature type="non-terminal residue" evidence="3">
    <location>
        <position position="293"/>
    </location>
</feature>
<sequence>MFVLVLGASGFIGFPAAQALARAGHNVYGQTRSTEKAAQLTKEEITPIVCAPDSDGWHYLIPKLDVVIDAVGGMNVRALDEAVISATSAAAARLRPAGAPKLAFVYTSGGWVHGDSRTEIVSDTTPLAAPHPFVAWRPALEQRVREEKVLNGIVVRPGLLYGKAGSLTEGLFKSAKAGKAVWPGKPGGKLSLIHTDDLADLYVRVAERAPVLGGLVFDAANGVAESTDAILERLVAVSGANGYEFKEPTNPFEEAVAASVVTRPYLARSLLGWVPKKAGLTDNMEVYYNASVA</sequence>
<dbReference type="InterPro" id="IPR051783">
    <property type="entry name" value="NAD(P)-dependent_oxidoreduct"/>
</dbReference>
<dbReference type="STRING" id="578458.D8PTA7"/>
<dbReference type="InterPro" id="IPR036291">
    <property type="entry name" value="NAD(P)-bd_dom_sf"/>
</dbReference>
<dbReference type="SUPFAM" id="SSF51735">
    <property type="entry name" value="NAD(P)-binding Rossmann-fold domains"/>
    <property type="match status" value="1"/>
</dbReference>
<feature type="domain" description="NAD-dependent epimerase/dehydratase" evidence="2">
    <location>
        <begin position="3"/>
        <end position="208"/>
    </location>
</feature>